<dbReference type="OrthoDB" id="141068at2"/>
<dbReference type="AlphaFoldDB" id="A0A1X1UCX9"/>
<evidence type="ECO:0000313" key="3">
    <source>
        <dbReference type="Proteomes" id="UP000193010"/>
    </source>
</evidence>
<dbReference type="EMBL" id="LQOV01000008">
    <property type="protein sequence ID" value="ORV54651.1"/>
    <property type="molecule type" value="Genomic_DNA"/>
</dbReference>
<feature type="domain" description="Aminoglycoside phosphotransferase" evidence="1">
    <location>
        <begin position="87"/>
        <end position="294"/>
    </location>
</feature>
<keyword evidence="3" id="KW-1185">Reference proteome</keyword>
<accession>A0A1X1UCX9</accession>
<gene>
    <name evidence="2" type="ORF">AWC05_17030</name>
</gene>
<evidence type="ECO:0000313" key="2">
    <source>
        <dbReference type="EMBL" id="ORV54651.1"/>
    </source>
</evidence>
<dbReference type="STRING" id="292462.AWC05_17030"/>
<dbReference type="SUPFAM" id="SSF56112">
    <property type="entry name" value="Protein kinase-like (PK-like)"/>
    <property type="match status" value="1"/>
</dbReference>
<organism evidence="2 3">
    <name type="scientific">Mycobacterium florentinum</name>
    <dbReference type="NCBI Taxonomy" id="292462"/>
    <lineage>
        <taxon>Bacteria</taxon>
        <taxon>Bacillati</taxon>
        <taxon>Actinomycetota</taxon>
        <taxon>Actinomycetes</taxon>
        <taxon>Mycobacteriales</taxon>
        <taxon>Mycobacteriaceae</taxon>
        <taxon>Mycobacterium</taxon>
        <taxon>Mycobacterium simiae complex</taxon>
    </lineage>
</organism>
<reference evidence="2 3" key="1">
    <citation type="submission" date="2016-01" db="EMBL/GenBank/DDBJ databases">
        <title>The new phylogeny of the genus Mycobacterium.</title>
        <authorList>
            <person name="Tarcisio F."/>
            <person name="Conor M."/>
            <person name="Antonella G."/>
            <person name="Elisabetta G."/>
            <person name="Giulia F.S."/>
            <person name="Sara T."/>
            <person name="Anna F."/>
            <person name="Clotilde B."/>
            <person name="Roberto B."/>
            <person name="Veronica D.S."/>
            <person name="Fabio R."/>
            <person name="Monica P."/>
            <person name="Olivier J."/>
            <person name="Enrico T."/>
            <person name="Nicola S."/>
        </authorList>
    </citation>
    <scope>NUCLEOTIDE SEQUENCE [LARGE SCALE GENOMIC DNA]</scope>
    <source>
        <strain evidence="2 3">DSM 44852</strain>
    </source>
</reference>
<comment type="caution">
    <text evidence="2">The sequence shown here is derived from an EMBL/GenBank/DDBJ whole genome shotgun (WGS) entry which is preliminary data.</text>
</comment>
<protein>
    <recommendedName>
        <fullName evidence="1">Aminoglycoside phosphotransferase domain-containing protein</fullName>
    </recommendedName>
</protein>
<dbReference type="InterPro" id="IPR052961">
    <property type="entry name" value="Oxido-Kinase-like_Enzymes"/>
</dbReference>
<dbReference type="InterPro" id="IPR011009">
    <property type="entry name" value="Kinase-like_dom_sf"/>
</dbReference>
<dbReference type="Gene3D" id="3.90.1200.10">
    <property type="match status" value="1"/>
</dbReference>
<dbReference type="PANTHER" id="PTHR23020">
    <property type="entry name" value="UNCHARACTERIZED NUCLEAR HORMONE RECEPTOR-RELATED"/>
    <property type="match status" value="1"/>
</dbReference>
<dbReference type="Proteomes" id="UP000193010">
    <property type="component" value="Unassembled WGS sequence"/>
</dbReference>
<sequence length="374" mass="42075">MREVPPTPEHLTDEWLTLALCRGTPGAKVLGHSLGPRSDGTSSRRTLRVEFDDVGREAGLNEWLFTKSGPGFMTRLVSAAVGLGEIEASFYAQLRAELPIEAPATRYSAYDPATSRQLLIIDDVSRTREAHFGTILTRQLDRAQAGQLIDTLAALHAPFWGTALHRRFGHWLLDSHEWMARLNITINAPKRILVGFSRAREVIPTKLFRRRKEVPDALMRSLKINIEGPQTLLHGDVHPGNWYVTGDNQMGLYDWQCAVRGGAARDVAYALATHLTVEDRRAWERDLLARYFDRLTAAGCRVPTAGAAFLAYRQQMFHAMFMWLVTIGRYRLQPEMQPRDVTLESVRRTCQAAADLDSLDAITGRNRDRVVMGS</sequence>
<evidence type="ECO:0000259" key="1">
    <source>
        <dbReference type="Pfam" id="PF01636"/>
    </source>
</evidence>
<dbReference type="InterPro" id="IPR002575">
    <property type="entry name" value="Aminoglycoside_PTrfase"/>
</dbReference>
<name>A0A1X1UCX9_MYCFL</name>
<dbReference type="PANTHER" id="PTHR23020:SF41">
    <property type="entry name" value="AMINOGLYCOSIDE PHOSPHOTRANSFERASE DOMAIN-CONTAINING PROTEIN"/>
    <property type="match status" value="1"/>
</dbReference>
<proteinExistence type="predicted"/>
<dbReference type="Pfam" id="PF01636">
    <property type="entry name" value="APH"/>
    <property type="match status" value="1"/>
</dbReference>